<evidence type="ECO:0000313" key="2">
    <source>
        <dbReference type="EMBL" id="ETO19791.1"/>
    </source>
</evidence>
<organism evidence="2 3">
    <name type="scientific">Reticulomyxa filosa</name>
    <dbReference type="NCBI Taxonomy" id="46433"/>
    <lineage>
        <taxon>Eukaryota</taxon>
        <taxon>Sar</taxon>
        <taxon>Rhizaria</taxon>
        <taxon>Retaria</taxon>
        <taxon>Foraminifera</taxon>
        <taxon>Monothalamids</taxon>
        <taxon>Reticulomyxidae</taxon>
        <taxon>Reticulomyxa</taxon>
    </lineage>
</organism>
<dbReference type="PANTHER" id="PTHR12117:SF0">
    <property type="entry name" value="PROLYL 3-HYDROXYLASE OGFOD1"/>
    <property type="match status" value="1"/>
</dbReference>
<dbReference type="EMBL" id="ASPP01013281">
    <property type="protein sequence ID" value="ETO19791.1"/>
    <property type="molecule type" value="Genomic_DNA"/>
</dbReference>
<evidence type="ECO:0000259" key="1">
    <source>
        <dbReference type="Pfam" id="PF10637"/>
    </source>
</evidence>
<feature type="domain" description="Oxoglutarate/iron-dependent oxygenase C-terminal degradation" evidence="1">
    <location>
        <begin position="31"/>
        <end position="148"/>
    </location>
</feature>
<dbReference type="Pfam" id="PF10637">
    <property type="entry name" value="Ofd1_CTDD"/>
    <property type="match status" value="1"/>
</dbReference>
<accession>X6N149</accession>
<protein>
    <recommendedName>
        <fullName evidence="1">Oxoglutarate/iron-dependent oxygenase C-terminal degradation domain-containing protein</fullName>
    </recommendedName>
</protein>
<dbReference type="OrthoDB" id="430522at2759"/>
<dbReference type="Proteomes" id="UP000023152">
    <property type="component" value="Unassembled WGS sequence"/>
</dbReference>
<evidence type="ECO:0000313" key="3">
    <source>
        <dbReference type="Proteomes" id="UP000023152"/>
    </source>
</evidence>
<dbReference type="Gene3D" id="2.60.120.620">
    <property type="entry name" value="q2cbj1_9rhob like domain"/>
    <property type="match status" value="1"/>
</dbReference>
<proteinExistence type="predicted"/>
<dbReference type="PANTHER" id="PTHR12117">
    <property type="entry name" value="HISTONE ACETYLTRANSFERASE COMPLEX"/>
    <property type="match status" value="1"/>
</dbReference>
<dbReference type="InterPro" id="IPR051842">
    <property type="entry name" value="uS12_prolyl_hydroxylase"/>
</dbReference>
<feature type="non-terminal residue" evidence="2">
    <location>
        <position position="175"/>
    </location>
</feature>
<dbReference type="GO" id="GO:0016706">
    <property type="term" value="F:2-oxoglutarate-dependent dioxygenase activity"/>
    <property type="evidence" value="ECO:0007669"/>
    <property type="project" value="InterPro"/>
</dbReference>
<sequence>MKKKQLLAMSDPEIEWKCVKNVGKHKDEHLTLEYWIGDEYLKKELLEKLTETFVNESSLELVSFLKLEKYYKLLNCLKDETSPEWIEMHPKHRRFYYRLSDPLKGSKHDNILNQWIEFLACSRWKQWLESITTLCLQHAYAIECRKFKDLCALDAVFCLVVNEEAGWNTTWGGNL</sequence>
<keyword evidence="3" id="KW-1185">Reference proteome</keyword>
<reference evidence="2 3" key="1">
    <citation type="journal article" date="2013" name="Curr. Biol.">
        <title>The Genome of the Foraminiferan Reticulomyxa filosa.</title>
        <authorList>
            <person name="Glockner G."/>
            <person name="Hulsmann N."/>
            <person name="Schleicher M."/>
            <person name="Noegel A.A."/>
            <person name="Eichinger L."/>
            <person name="Gallinger C."/>
            <person name="Pawlowski J."/>
            <person name="Sierra R."/>
            <person name="Euteneuer U."/>
            <person name="Pillet L."/>
            <person name="Moustafa A."/>
            <person name="Platzer M."/>
            <person name="Groth M."/>
            <person name="Szafranski K."/>
            <person name="Schliwa M."/>
        </authorList>
    </citation>
    <scope>NUCLEOTIDE SEQUENCE [LARGE SCALE GENOMIC DNA]</scope>
</reference>
<gene>
    <name evidence="2" type="ORF">RFI_17435</name>
</gene>
<dbReference type="GO" id="GO:0005506">
    <property type="term" value="F:iron ion binding"/>
    <property type="evidence" value="ECO:0007669"/>
    <property type="project" value="InterPro"/>
</dbReference>
<comment type="caution">
    <text evidence="2">The sequence shown here is derived from an EMBL/GenBank/DDBJ whole genome shotgun (WGS) entry which is preliminary data.</text>
</comment>
<name>X6N149_RETFI</name>
<dbReference type="AlphaFoldDB" id="X6N149"/>
<dbReference type="GO" id="GO:0031418">
    <property type="term" value="F:L-ascorbic acid binding"/>
    <property type="evidence" value="ECO:0007669"/>
    <property type="project" value="InterPro"/>
</dbReference>
<dbReference type="InterPro" id="IPR019601">
    <property type="entry name" value="Oxoglutarate/Fe-dep_Oase_C"/>
</dbReference>